<evidence type="ECO:0000313" key="1">
    <source>
        <dbReference type="EMBL" id="GME32642.1"/>
    </source>
</evidence>
<evidence type="ECO:0000313" key="2">
    <source>
        <dbReference type="Proteomes" id="UP001165186"/>
    </source>
</evidence>
<gene>
    <name evidence="1" type="primary">g6386</name>
    <name evidence="1" type="ORF">NpPPO83_00006386</name>
</gene>
<keyword evidence="2" id="KW-1185">Reference proteome</keyword>
<comment type="caution">
    <text evidence="1">The sequence shown here is derived from an EMBL/GenBank/DDBJ whole genome shotgun (WGS) entry which is preliminary data.</text>
</comment>
<proteinExistence type="predicted"/>
<protein>
    <submittedName>
        <fullName evidence="1">Short-chain dehydrogenase/reductase SDR</fullName>
    </submittedName>
</protein>
<dbReference type="EMBL" id="BSXG01000224">
    <property type="protein sequence ID" value="GME32642.1"/>
    <property type="molecule type" value="Genomic_DNA"/>
</dbReference>
<organism evidence="1 2">
    <name type="scientific">Neofusicoccum parvum</name>
    <dbReference type="NCBI Taxonomy" id="310453"/>
    <lineage>
        <taxon>Eukaryota</taxon>
        <taxon>Fungi</taxon>
        <taxon>Dikarya</taxon>
        <taxon>Ascomycota</taxon>
        <taxon>Pezizomycotina</taxon>
        <taxon>Dothideomycetes</taxon>
        <taxon>Dothideomycetes incertae sedis</taxon>
        <taxon>Botryosphaeriales</taxon>
        <taxon>Botryosphaeriaceae</taxon>
        <taxon>Neofusicoccum</taxon>
    </lineage>
</organism>
<sequence length="339" mass="37094">MTSRVDFGPNTKATEVVDAFSSRIKGRTVVITGVARNGLGGETALSIAKHDPALLILVSRTQSRIDEVITSITSIKPNANVKSVLVDLVSQASVRQAADEIKALTPRIDVLINNAGFTVYKRQTSPEGIESQLAGNHIGPFLLTNLLLDHLVAGAEASQQPGMTRIINLSSIGHRFSPFRFHDYNTEGKPVPPEEQSDRLSAFPPVLSKPVDGYVGFQAYNQSKTANVLFTVELNKRLNAKGIVSYSVHPGTIVTEMGRDISPEILEAFYEMMPKLNPKPSIREGASTTLVAAFDPNLDDFKGYYLSDCQLEEAEPWATDPKVAERLWALSEELVKQNF</sequence>
<reference evidence="1" key="1">
    <citation type="submission" date="2024-09" db="EMBL/GenBank/DDBJ databases">
        <title>Draft Genome Sequences of Neofusicoccum parvum.</title>
        <authorList>
            <person name="Ashida A."/>
            <person name="Camagna M."/>
            <person name="Tanaka A."/>
            <person name="Takemoto D."/>
        </authorList>
    </citation>
    <scope>NUCLEOTIDE SEQUENCE</scope>
    <source>
        <strain evidence="1">PPO83</strain>
    </source>
</reference>
<dbReference type="Proteomes" id="UP001165186">
    <property type="component" value="Unassembled WGS sequence"/>
</dbReference>
<name>A0ACB5SAA0_9PEZI</name>
<accession>A0ACB5SAA0</accession>